<dbReference type="GeneID" id="27665384"/>
<evidence type="ECO:0000313" key="2">
    <source>
        <dbReference type="EMBL" id="KJR81994.1"/>
    </source>
</evidence>
<evidence type="ECO:0000256" key="1">
    <source>
        <dbReference type="SAM" id="MobiDB-lite"/>
    </source>
</evidence>
<dbReference type="OrthoDB" id="3766406at2759"/>
<reference evidence="2 3" key="1">
    <citation type="journal article" date="2014" name="BMC Genomics">
        <title>Comparative genomics of the major fungal agents of human and animal Sporotrichosis: Sporothrix schenckii and Sporothrix brasiliensis.</title>
        <authorList>
            <person name="Teixeira M.M."/>
            <person name="de Almeida L.G."/>
            <person name="Kubitschek-Barreira P."/>
            <person name="Alves F.L."/>
            <person name="Kioshima E.S."/>
            <person name="Abadio A.K."/>
            <person name="Fernandes L."/>
            <person name="Derengowski L.S."/>
            <person name="Ferreira K.S."/>
            <person name="Souza R.C."/>
            <person name="Ruiz J.C."/>
            <person name="de Andrade N.C."/>
            <person name="Paes H.C."/>
            <person name="Nicola A.M."/>
            <person name="Albuquerque P."/>
            <person name="Gerber A.L."/>
            <person name="Martins V.P."/>
            <person name="Peconick L.D."/>
            <person name="Neto A.V."/>
            <person name="Chaucanez C.B."/>
            <person name="Silva P.A."/>
            <person name="Cunha O.L."/>
            <person name="de Oliveira F.F."/>
            <person name="dos Santos T.C."/>
            <person name="Barros A.L."/>
            <person name="Soares M.A."/>
            <person name="de Oliveira L.M."/>
            <person name="Marini M.M."/>
            <person name="Villalobos-Duno H."/>
            <person name="Cunha M.M."/>
            <person name="de Hoog S."/>
            <person name="da Silveira J.F."/>
            <person name="Henrissat B."/>
            <person name="Nino-Vega G.A."/>
            <person name="Cisalpino P.S."/>
            <person name="Mora-Montes H.M."/>
            <person name="Almeida S.R."/>
            <person name="Stajich J.E."/>
            <person name="Lopes-Bezerra L.M."/>
            <person name="Vasconcelos A.T."/>
            <person name="Felipe M.S."/>
        </authorList>
    </citation>
    <scope>NUCLEOTIDE SEQUENCE [LARGE SCALE GENOMIC DNA]</scope>
    <source>
        <strain evidence="2 3">1099-18</strain>
    </source>
</reference>
<sequence length="491" mass="55838">MAVAASSQHIPANDRRVIHALGNWIIRRNILDRVDSAEQASLGLTCRQLRSSLAGVADVPTLRSKLTDRQFLDVLSVIARDLPDHYVCETCLHLHQVANESHAHDTALVEQASKKHRITEPRLEPRCRRSSSHYDAIENLHTFTGALSSPARRTPLAGLAHRDVQLILKRVRMLLEDEQVTSAHQCEPDENRQGKDAGGFQTKAEETNIQTTVIWALARFWYHMPWNRPSDEDRAANARDILEKQLCAALASYSAQRRMVSSDRRSPRCSRRNSKTIQYSFTPRVILRDSDGAGRNTRRDNRQAHFLLKTTVTIAHVDFHYIPLSICPHQLFNNDNVPAWHQASMREVTLLNRRGCHDGQIYAWAEDAVNPTHEGPSNEEKKKQQQQLLNHRAVGGSCDRCPTDFSVRASDAGLEITVWQDFGPEASVTDVWWQSHVPGPVLQSMAPNTWQSGLTVEHDPGSVRALFETGVTVDSLLRERKNHVHRRRWWW</sequence>
<feature type="compositionally biased region" description="Basic and acidic residues" evidence="1">
    <location>
        <begin position="186"/>
        <end position="195"/>
    </location>
</feature>
<feature type="region of interest" description="Disordered" evidence="1">
    <location>
        <begin position="181"/>
        <end position="203"/>
    </location>
</feature>
<gene>
    <name evidence="2" type="ORF">SPSK_03267</name>
</gene>
<dbReference type="EMBL" id="AXCR01000010">
    <property type="protein sequence ID" value="KJR81994.1"/>
    <property type="molecule type" value="Genomic_DNA"/>
</dbReference>
<accession>A0A0F2LYT7</accession>
<organism evidence="2 3">
    <name type="scientific">Sporothrix schenckii 1099-18</name>
    <dbReference type="NCBI Taxonomy" id="1397361"/>
    <lineage>
        <taxon>Eukaryota</taxon>
        <taxon>Fungi</taxon>
        <taxon>Dikarya</taxon>
        <taxon>Ascomycota</taxon>
        <taxon>Pezizomycotina</taxon>
        <taxon>Sordariomycetes</taxon>
        <taxon>Sordariomycetidae</taxon>
        <taxon>Ophiostomatales</taxon>
        <taxon>Ophiostomataceae</taxon>
        <taxon>Sporothrix</taxon>
    </lineage>
</organism>
<evidence type="ECO:0000313" key="3">
    <source>
        <dbReference type="Proteomes" id="UP000033710"/>
    </source>
</evidence>
<proteinExistence type="predicted"/>
<dbReference type="Proteomes" id="UP000033710">
    <property type="component" value="Unassembled WGS sequence"/>
</dbReference>
<comment type="caution">
    <text evidence="2">The sequence shown here is derived from an EMBL/GenBank/DDBJ whole genome shotgun (WGS) entry which is preliminary data.</text>
</comment>
<dbReference type="RefSeq" id="XP_016584670.1">
    <property type="nucleotide sequence ID" value="XM_016730107.1"/>
</dbReference>
<reference evidence="2 3" key="2">
    <citation type="journal article" date="2015" name="Eukaryot. Cell">
        <title>Asexual propagation of a virulent clone complex in a human and feline outbreak of sporotrichosis.</title>
        <authorList>
            <person name="Teixeira Mde M."/>
            <person name="Rodrigues A.M."/>
            <person name="Tsui C.K."/>
            <person name="de Almeida L.G."/>
            <person name="Van Diepeningen A.D."/>
            <person name="van den Ende B.G."/>
            <person name="Fernandes G.F."/>
            <person name="Kano R."/>
            <person name="Hamelin R.C."/>
            <person name="Lopes-Bezerra L.M."/>
            <person name="Vasconcelos A.T."/>
            <person name="de Hoog S."/>
            <person name="de Camargo Z.P."/>
            <person name="Felipe M.S."/>
        </authorList>
    </citation>
    <scope>NUCLEOTIDE SEQUENCE [LARGE SCALE GENOMIC DNA]</scope>
    <source>
        <strain evidence="2 3">1099-18</strain>
    </source>
</reference>
<protein>
    <submittedName>
        <fullName evidence="2">Uncharacterized protein</fullName>
    </submittedName>
</protein>
<dbReference type="AlphaFoldDB" id="A0A0F2LYT7"/>
<name>A0A0F2LYT7_SPOSC</name>
<dbReference type="KEGG" id="ssck:SPSK_03267"/>
<dbReference type="VEuPathDB" id="FungiDB:SPSK_03267"/>